<name>A0ACC3ANF6_9EURO</name>
<organism evidence="1 2">
    <name type="scientific">Aspergillus melleus</name>
    <dbReference type="NCBI Taxonomy" id="138277"/>
    <lineage>
        <taxon>Eukaryota</taxon>
        <taxon>Fungi</taxon>
        <taxon>Dikarya</taxon>
        <taxon>Ascomycota</taxon>
        <taxon>Pezizomycotina</taxon>
        <taxon>Eurotiomycetes</taxon>
        <taxon>Eurotiomycetidae</taxon>
        <taxon>Eurotiales</taxon>
        <taxon>Aspergillaceae</taxon>
        <taxon>Aspergillus</taxon>
        <taxon>Aspergillus subgen. Circumdati</taxon>
    </lineage>
</organism>
<keyword evidence="2" id="KW-1185">Reference proteome</keyword>
<dbReference type="EMBL" id="JAOPJF010000116">
    <property type="protein sequence ID" value="KAK1139134.1"/>
    <property type="molecule type" value="Genomic_DNA"/>
</dbReference>
<proteinExistence type="predicted"/>
<evidence type="ECO:0000313" key="1">
    <source>
        <dbReference type="EMBL" id="KAK1139134.1"/>
    </source>
</evidence>
<gene>
    <name evidence="1" type="ORF">N8T08_001257</name>
</gene>
<dbReference type="Proteomes" id="UP001177260">
    <property type="component" value="Unassembled WGS sequence"/>
</dbReference>
<comment type="caution">
    <text evidence="1">The sequence shown here is derived from an EMBL/GenBank/DDBJ whole genome shotgun (WGS) entry which is preliminary data.</text>
</comment>
<evidence type="ECO:0000313" key="2">
    <source>
        <dbReference type="Proteomes" id="UP001177260"/>
    </source>
</evidence>
<sequence>MQLTEAQAEEVKNWVVKKLEDISDADADVLADYVLALIRTDAPDEEIRKASEENLEDFLREHTAQFVNELFATFAPKQPPPTQPQPSLAHEIPSIESEPQQSTPFNPQSAPFNPQSAPFNPPSGPSKGAYGSPMGQFPQSQTDAPSFNRKRSFHEGFQTDQDREDVPQHRTFKTPRRGRGGGRGDWMGRDGRGPPGGPGQFPPPGPGGFPVMPPSFPPFDENNPMAAMMAMQSMGFPQMPGMPPMPMPPTGGPGQPPDQMMPKTSERCPFYETQGICYLGAACPYQHDAVPGASKEDEYDPKSSNIVTDFQRRNTDSPFRGSDRGRGRGRGDRGGFGGRGRRTELSSAGPNDDTSITTIVVEQIPDDKLDEATIREFFSQYGEIVEVSIQAHRRLALITYDSHAAAKRAWSSPKVIFDNRFVKVYWHKPKNDRNHEQRPAPGDAMDETPSFDPEEFEKQQEEAQKSHEEKMKRRKETEDARQALEKQREELLKKQEEEKERLLRRLGGDGASNGNGSGDGESRSPSQENSSDQTKQLRAQLAALEAEAKTLGIDPNGSESGSPFGYRGRGRGYLGRGGFPPRGRGGYDPSYRGGFRGRGGMARGRGGVLRLDNRPKRIAISGVDFDTEKDEALRQFLIGVGEYESIEPHSEEPNSLIVAFKERYIAEKFMRGPWKIPSVGDVQLAWVPNPPISLPAAPSGLESDAKTASDEDTAMDITSSSLPPPLDQPGKPRDGNGNADVDYDVAEVDDTWGME</sequence>
<protein>
    <submittedName>
        <fullName evidence="1">Uncharacterized protein</fullName>
    </submittedName>
</protein>
<accession>A0ACC3ANF6</accession>
<reference evidence="1 2" key="1">
    <citation type="journal article" date="2023" name="ACS Omega">
        <title>Identification of the Neoaspergillic Acid Biosynthesis Gene Cluster by Establishing an In Vitro CRISPR-Ribonucleoprotein Genetic System in Aspergillus melleus.</title>
        <authorList>
            <person name="Yuan B."/>
            <person name="Grau M.F."/>
            <person name="Murata R.M."/>
            <person name="Torok T."/>
            <person name="Venkateswaran K."/>
            <person name="Stajich J.E."/>
            <person name="Wang C.C.C."/>
        </authorList>
    </citation>
    <scope>NUCLEOTIDE SEQUENCE [LARGE SCALE GENOMIC DNA]</scope>
    <source>
        <strain evidence="1 2">IMV 1140</strain>
    </source>
</reference>